<evidence type="ECO:0000313" key="10">
    <source>
        <dbReference type="Proteomes" id="UP000321234"/>
    </source>
</evidence>
<evidence type="ECO:0000256" key="7">
    <source>
        <dbReference type="RuleBase" id="RU363032"/>
    </source>
</evidence>
<keyword evidence="5 7" id="KW-1133">Transmembrane helix</keyword>
<evidence type="ECO:0000256" key="4">
    <source>
        <dbReference type="ARBA" id="ARBA00022692"/>
    </source>
</evidence>
<comment type="subcellular location">
    <subcellularLocation>
        <location evidence="1 7">Cell membrane</location>
        <topology evidence="1 7">Multi-pass membrane protein</topology>
    </subcellularLocation>
</comment>
<keyword evidence="3" id="KW-1003">Cell membrane</keyword>
<dbReference type="PANTHER" id="PTHR43744:SF8">
    <property type="entry name" value="SN-GLYCEROL-3-PHOSPHATE TRANSPORT SYSTEM PERMEASE PROTEIN UGPE"/>
    <property type="match status" value="1"/>
</dbReference>
<dbReference type="OrthoDB" id="5179660at2"/>
<feature type="domain" description="ABC transmembrane type-1" evidence="8">
    <location>
        <begin position="80"/>
        <end position="269"/>
    </location>
</feature>
<dbReference type="GO" id="GO:0055085">
    <property type="term" value="P:transmembrane transport"/>
    <property type="evidence" value="ECO:0007669"/>
    <property type="project" value="InterPro"/>
</dbReference>
<keyword evidence="6 7" id="KW-0472">Membrane</keyword>
<dbReference type="Gene3D" id="1.10.3720.10">
    <property type="entry name" value="MetI-like"/>
    <property type="match status" value="1"/>
</dbReference>
<comment type="caution">
    <text evidence="9">The sequence shown here is derived from an EMBL/GenBank/DDBJ whole genome shotgun (WGS) entry which is preliminary data.</text>
</comment>
<feature type="transmembrane region" description="Helical" evidence="7">
    <location>
        <begin position="115"/>
        <end position="136"/>
    </location>
</feature>
<evidence type="ECO:0000256" key="1">
    <source>
        <dbReference type="ARBA" id="ARBA00004651"/>
    </source>
</evidence>
<gene>
    <name evidence="9" type="ORF">FMM08_05490</name>
</gene>
<feature type="transmembrane region" description="Helical" evidence="7">
    <location>
        <begin position="203"/>
        <end position="223"/>
    </location>
</feature>
<keyword evidence="10" id="KW-1185">Reference proteome</keyword>
<dbReference type="AlphaFoldDB" id="A0A5C8ZIL0"/>
<sequence>MTGPSTSRALLRPRPLDSALRWTGLAVLVVVVAGPVYLTVATALLTPADIAAGRLLPDPRHLTLANVREALASIPLGRQYLTSVAVTAIQATCQVVLGAMAAYALVFPAWKGRRLVFALLIGTLAIPGETTVLPNYELVSGLGLRDTVIAVALPFLAAAYPVFLLRQAFSDLPREVWEAASLDGAGHLRTLVSVILPMARPQLVTAALWSALAAWNGYFWPLLITDSPQNRTVQVGLAQLVASESSTPGVVYAGTLLVLAPTLLLVLLGQRFLVNGLAARSS</sequence>
<dbReference type="EMBL" id="VKAC01000003">
    <property type="protein sequence ID" value="TXR56953.1"/>
    <property type="molecule type" value="Genomic_DNA"/>
</dbReference>
<comment type="similarity">
    <text evidence="7">Belongs to the binding-protein-dependent transport system permease family.</text>
</comment>
<dbReference type="CDD" id="cd06261">
    <property type="entry name" value="TM_PBP2"/>
    <property type="match status" value="1"/>
</dbReference>
<proteinExistence type="inferred from homology"/>
<dbReference type="PANTHER" id="PTHR43744">
    <property type="entry name" value="ABC TRANSPORTER PERMEASE PROTEIN MG189-RELATED-RELATED"/>
    <property type="match status" value="1"/>
</dbReference>
<evidence type="ECO:0000256" key="2">
    <source>
        <dbReference type="ARBA" id="ARBA00022448"/>
    </source>
</evidence>
<dbReference type="Pfam" id="PF00528">
    <property type="entry name" value="BPD_transp_1"/>
    <property type="match status" value="1"/>
</dbReference>
<feature type="transmembrane region" description="Helical" evidence="7">
    <location>
        <begin position="148"/>
        <end position="165"/>
    </location>
</feature>
<evidence type="ECO:0000256" key="5">
    <source>
        <dbReference type="ARBA" id="ARBA00022989"/>
    </source>
</evidence>
<dbReference type="GO" id="GO:0005886">
    <property type="term" value="C:plasma membrane"/>
    <property type="evidence" value="ECO:0007669"/>
    <property type="project" value="UniProtKB-SubCell"/>
</dbReference>
<feature type="transmembrane region" description="Helical" evidence="7">
    <location>
        <begin position="20"/>
        <end position="45"/>
    </location>
</feature>
<accession>A0A5C8ZIL0</accession>
<keyword evidence="4 7" id="KW-0812">Transmembrane</keyword>
<dbReference type="InterPro" id="IPR035906">
    <property type="entry name" value="MetI-like_sf"/>
</dbReference>
<dbReference type="PROSITE" id="PS50928">
    <property type="entry name" value="ABC_TM1"/>
    <property type="match status" value="1"/>
</dbReference>
<organism evidence="9 10">
    <name type="scientific">Quadrisphaera setariae</name>
    <dbReference type="NCBI Taxonomy" id="2593304"/>
    <lineage>
        <taxon>Bacteria</taxon>
        <taxon>Bacillati</taxon>
        <taxon>Actinomycetota</taxon>
        <taxon>Actinomycetes</taxon>
        <taxon>Kineosporiales</taxon>
        <taxon>Kineosporiaceae</taxon>
        <taxon>Quadrisphaera</taxon>
    </lineage>
</organism>
<dbReference type="InterPro" id="IPR000515">
    <property type="entry name" value="MetI-like"/>
</dbReference>
<dbReference type="Proteomes" id="UP000321234">
    <property type="component" value="Unassembled WGS sequence"/>
</dbReference>
<dbReference type="SUPFAM" id="SSF161098">
    <property type="entry name" value="MetI-like"/>
    <property type="match status" value="1"/>
</dbReference>
<evidence type="ECO:0000259" key="8">
    <source>
        <dbReference type="PROSITE" id="PS50928"/>
    </source>
</evidence>
<name>A0A5C8ZIL0_9ACTN</name>
<reference evidence="9 10" key="1">
    <citation type="submission" date="2019-07" db="EMBL/GenBank/DDBJ databases">
        <title>Quadrisphaera sp. strain DD2A genome sequencing and assembly.</title>
        <authorList>
            <person name="Kim I."/>
        </authorList>
    </citation>
    <scope>NUCLEOTIDE SEQUENCE [LARGE SCALE GENOMIC DNA]</scope>
    <source>
        <strain evidence="9 10">DD2A</strain>
    </source>
</reference>
<keyword evidence="2 7" id="KW-0813">Transport</keyword>
<feature type="transmembrane region" description="Helical" evidence="7">
    <location>
        <begin position="250"/>
        <end position="274"/>
    </location>
</feature>
<evidence type="ECO:0000256" key="3">
    <source>
        <dbReference type="ARBA" id="ARBA00022475"/>
    </source>
</evidence>
<evidence type="ECO:0000313" key="9">
    <source>
        <dbReference type="EMBL" id="TXR56953.1"/>
    </source>
</evidence>
<dbReference type="RefSeq" id="WP_147925374.1">
    <property type="nucleotide sequence ID" value="NZ_VKAC01000003.1"/>
</dbReference>
<feature type="transmembrane region" description="Helical" evidence="7">
    <location>
        <begin position="80"/>
        <end position="103"/>
    </location>
</feature>
<evidence type="ECO:0000256" key="6">
    <source>
        <dbReference type="ARBA" id="ARBA00023136"/>
    </source>
</evidence>
<protein>
    <submittedName>
        <fullName evidence="9">Carbohydrate ABC transporter permease</fullName>
    </submittedName>
</protein>